<keyword evidence="1" id="KW-0472">Membrane</keyword>
<dbReference type="EMBL" id="BART01039678">
    <property type="protein sequence ID" value="GAH22472.1"/>
    <property type="molecule type" value="Genomic_DNA"/>
</dbReference>
<gene>
    <name evidence="2" type="ORF">S01H4_65066</name>
    <name evidence="3" type="ORF">S01H4_65067</name>
</gene>
<dbReference type="AlphaFoldDB" id="X1EZB4"/>
<proteinExistence type="predicted"/>
<name>X1EZB4_9ZZZZ</name>
<keyword evidence="1" id="KW-0812">Transmembrane</keyword>
<accession>X1EZB4</accession>
<organism evidence="2">
    <name type="scientific">marine sediment metagenome</name>
    <dbReference type="NCBI Taxonomy" id="412755"/>
    <lineage>
        <taxon>unclassified sequences</taxon>
        <taxon>metagenomes</taxon>
        <taxon>ecological metagenomes</taxon>
    </lineage>
</organism>
<keyword evidence="1" id="KW-1133">Transmembrane helix</keyword>
<sequence length="32" mass="3878">FKIKTLIYASFITIVTFFLKLYYTQFIVVVEK</sequence>
<reference evidence="2" key="1">
    <citation type="journal article" date="2014" name="Front. Microbiol.">
        <title>High frequency of phylogenetically diverse reductive dehalogenase-homologous genes in deep subseafloor sedimentary metagenomes.</title>
        <authorList>
            <person name="Kawai M."/>
            <person name="Futagami T."/>
            <person name="Toyoda A."/>
            <person name="Takaki Y."/>
            <person name="Nishi S."/>
            <person name="Hori S."/>
            <person name="Arai W."/>
            <person name="Tsubouchi T."/>
            <person name="Morono Y."/>
            <person name="Uchiyama I."/>
            <person name="Ito T."/>
            <person name="Fujiyama A."/>
            <person name="Inagaki F."/>
            <person name="Takami H."/>
        </authorList>
    </citation>
    <scope>NUCLEOTIDE SEQUENCE</scope>
    <source>
        <strain evidence="2">Expedition CK06-06</strain>
    </source>
</reference>
<evidence type="ECO:0000313" key="2">
    <source>
        <dbReference type="EMBL" id="GAH22469.1"/>
    </source>
</evidence>
<comment type="caution">
    <text evidence="2">The sequence shown here is derived from an EMBL/GenBank/DDBJ whole genome shotgun (WGS) entry which is preliminary data.</text>
</comment>
<protein>
    <submittedName>
        <fullName evidence="2">Uncharacterized protein</fullName>
    </submittedName>
</protein>
<feature type="non-terminal residue" evidence="2">
    <location>
        <position position="1"/>
    </location>
</feature>
<feature type="transmembrane region" description="Helical" evidence="1">
    <location>
        <begin position="6"/>
        <end position="23"/>
    </location>
</feature>
<evidence type="ECO:0000313" key="3">
    <source>
        <dbReference type="EMBL" id="GAH22472.1"/>
    </source>
</evidence>
<dbReference type="EMBL" id="BART01039678">
    <property type="protein sequence ID" value="GAH22469.1"/>
    <property type="molecule type" value="Genomic_DNA"/>
</dbReference>
<evidence type="ECO:0000256" key="1">
    <source>
        <dbReference type="SAM" id="Phobius"/>
    </source>
</evidence>